<dbReference type="PANTHER" id="PTHR45647">
    <property type="entry name" value="OS02G0152300 PROTEIN"/>
    <property type="match status" value="1"/>
</dbReference>
<dbReference type="GO" id="GO:0005524">
    <property type="term" value="F:ATP binding"/>
    <property type="evidence" value="ECO:0007669"/>
    <property type="project" value="UniProtKB-UniRule"/>
</dbReference>
<dbReference type="SUPFAM" id="SSF57850">
    <property type="entry name" value="RING/U-box"/>
    <property type="match status" value="1"/>
</dbReference>
<evidence type="ECO:0000256" key="8">
    <source>
        <dbReference type="SAM" id="MobiDB-lite"/>
    </source>
</evidence>
<dbReference type="GO" id="GO:0004842">
    <property type="term" value="F:ubiquitin-protein transferase activity"/>
    <property type="evidence" value="ECO:0007669"/>
    <property type="project" value="InterPro"/>
</dbReference>
<dbReference type="SUPFAM" id="SSF56112">
    <property type="entry name" value="Protein kinase-like (PK-like)"/>
    <property type="match status" value="1"/>
</dbReference>
<evidence type="ECO:0000256" key="7">
    <source>
        <dbReference type="PROSITE-ProRule" id="PRU10141"/>
    </source>
</evidence>
<feature type="region of interest" description="Disordered" evidence="8">
    <location>
        <begin position="403"/>
        <end position="456"/>
    </location>
</feature>
<dbReference type="Gene3D" id="3.30.40.10">
    <property type="entry name" value="Zinc/RING finger domain, C3HC4 (zinc finger)"/>
    <property type="match status" value="1"/>
</dbReference>
<name>A7VM56_CLOEH</name>
<dbReference type="InterPro" id="IPR051348">
    <property type="entry name" value="U-box_ubiquitin_ligases"/>
</dbReference>
<evidence type="ECO:0000259" key="9">
    <source>
        <dbReference type="PROSITE" id="PS50011"/>
    </source>
</evidence>
<dbReference type="InterPro" id="IPR017441">
    <property type="entry name" value="Protein_kinase_ATP_BS"/>
</dbReference>
<evidence type="ECO:0000256" key="2">
    <source>
        <dbReference type="ARBA" id="ARBA00022679"/>
    </source>
</evidence>
<feature type="region of interest" description="Disordered" evidence="8">
    <location>
        <begin position="547"/>
        <end position="580"/>
    </location>
</feature>
<keyword evidence="2" id="KW-0808">Transferase</keyword>
<dbReference type="EMBL" id="AB306562">
    <property type="protein sequence ID" value="BAF79973.1"/>
    <property type="molecule type" value="mRNA"/>
</dbReference>
<keyword evidence="6 7" id="KW-0067">ATP-binding</keyword>
<dbReference type="PROSITE" id="PS50011">
    <property type="entry name" value="PROTEIN_KINASE_DOM"/>
    <property type="match status" value="1"/>
</dbReference>
<dbReference type="PANTHER" id="PTHR45647:SF139">
    <property type="entry name" value="OS02G0152300 PROTEIN"/>
    <property type="match status" value="1"/>
</dbReference>
<dbReference type="GO" id="GO:0016567">
    <property type="term" value="P:protein ubiquitination"/>
    <property type="evidence" value="ECO:0007669"/>
    <property type="project" value="UniProtKB-UniPathway"/>
</dbReference>
<dbReference type="GO" id="GO:0004672">
    <property type="term" value="F:protein kinase activity"/>
    <property type="evidence" value="ECO:0007669"/>
    <property type="project" value="InterPro"/>
</dbReference>
<feature type="compositionally biased region" description="Polar residues" evidence="8">
    <location>
        <begin position="48"/>
        <end position="59"/>
    </location>
</feature>
<feature type="compositionally biased region" description="Gly residues" evidence="8">
    <location>
        <begin position="550"/>
        <end position="562"/>
    </location>
</feature>
<evidence type="ECO:0000256" key="4">
    <source>
        <dbReference type="ARBA" id="ARBA00022777"/>
    </source>
</evidence>
<feature type="compositionally biased region" description="Low complexity" evidence="8">
    <location>
        <begin position="151"/>
        <end position="182"/>
    </location>
</feature>
<feature type="region of interest" description="Disordered" evidence="8">
    <location>
        <begin position="1"/>
        <end position="29"/>
    </location>
</feature>
<feature type="region of interest" description="Disordered" evidence="8">
    <location>
        <begin position="310"/>
        <end position="336"/>
    </location>
</feature>
<gene>
    <name evidence="11" type="primary">CeRLK11</name>
</gene>
<feature type="non-terminal residue" evidence="11">
    <location>
        <position position="1"/>
    </location>
</feature>
<feature type="compositionally biased region" description="Pro residues" evidence="8">
    <location>
        <begin position="134"/>
        <end position="150"/>
    </location>
</feature>
<feature type="compositionally biased region" description="Pro residues" evidence="8">
    <location>
        <begin position="445"/>
        <end position="455"/>
    </location>
</feature>
<keyword evidence="5" id="KW-0833">Ubl conjugation pathway</keyword>
<dbReference type="InterPro" id="IPR001245">
    <property type="entry name" value="Ser-Thr/Tyr_kinase_cat_dom"/>
</dbReference>
<evidence type="ECO:0000313" key="11">
    <source>
        <dbReference type="EMBL" id="BAF79973.1"/>
    </source>
</evidence>
<evidence type="ECO:0000259" key="10">
    <source>
        <dbReference type="PROSITE" id="PS51698"/>
    </source>
</evidence>
<dbReference type="SMART" id="SM00220">
    <property type="entry name" value="S_TKc"/>
    <property type="match status" value="1"/>
</dbReference>
<dbReference type="PROSITE" id="PS00108">
    <property type="entry name" value="PROTEIN_KINASE_ST"/>
    <property type="match status" value="1"/>
</dbReference>
<keyword evidence="3 7" id="KW-0547">Nucleotide-binding</keyword>
<dbReference type="InterPro" id="IPR008271">
    <property type="entry name" value="Ser/Thr_kinase_AS"/>
</dbReference>
<dbReference type="InterPro" id="IPR011009">
    <property type="entry name" value="Kinase-like_dom_sf"/>
</dbReference>
<evidence type="ECO:0000256" key="1">
    <source>
        <dbReference type="ARBA" id="ARBA00022527"/>
    </source>
</evidence>
<dbReference type="Pfam" id="PF04564">
    <property type="entry name" value="U-box"/>
    <property type="match status" value="1"/>
</dbReference>
<keyword evidence="1" id="KW-0723">Serine/threonine-protein kinase</keyword>
<proteinExistence type="evidence at transcript level"/>
<keyword evidence="11" id="KW-0675">Receptor</keyword>
<dbReference type="PROSITE" id="PS00107">
    <property type="entry name" value="PROTEIN_KINASE_ATP"/>
    <property type="match status" value="1"/>
</dbReference>
<accession>A7VM56</accession>
<dbReference type="PROSITE" id="PS51698">
    <property type="entry name" value="U_BOX"/>
    <property type="match status" value="1"/>
</dbReference>
<dbReference type="SMART" id="SM00504">
    <property type="entry name" value="Ubox"/>
    <property type="match status" value="1"/>
</dbReference>
<feature type="compositionally biased region" description="Polar residues" evidence="8">
    <location>
        <begin position="19"/>
        <end position="29"/>
    </location>
</feature>
<evidence type="ECO:0000256" key="3">
    <source>
        <dbReference type="ARBA" id="ARBA00022741"/>
    </source>
</evidence>
<dbReference type="InterPro" id="IPR013083">
    <property type="entry name" value="Znf_RING/FYVE/PHD"/>
</dbReference>
<dbReference type="InterPro" id="IPR003613">
    <property type="entry name" value="Ubox_domain"/>
</dbReference>
<feature type="compositionally biased region" description="Low complexity" evidence="8">
    <location>
        <begin position="90"/>
        <end position="105"/>
    </location>
</feature>
<keyword evidence="4 11" id="KW-0418">Kinase</keyword>
<dbReference type="Gene3D" id="1.10.510.10">
    <property type="entry name" value="Transferase(Phosphotransferase) domain 1"/>
    <property type="match status" value="1"/>
</dbReference>
<dbReference type="Gene3D" id="3.30.200.20">
    <property type="entry name" value="Phosphorylase Kinase, domain 1"/>
    <property type="match status" value="1"/>
</dbReference>
<dbReference type="InterPro" id="IPR000719">
    <property type="entry name" value="Prot_kinase_dom"/>
</dbReference>
<dbReference type="AlphaFoldDB" id="A7VM56"/>
<sequence>SSSAPLSNPPPATEPVSKPSGNTSISCLPSTSPLAFKASAVDPISSLTELPRATTQPTVRKQAHSLAFSPQNQHQGKGGYSPSGPPLPPSAYGSSPSLSPFSTGGERAGSSMHPSLTSPAPGHQYSKSLLPTFAPGPFPGPIPDPSPSPGPNSSHAVYASTSASASASASAAATATAASSTAGAMRDPWGAPVASGGGGSTDLRLSLSAADDLRQDGGAGAGRGAVDGKADGGRELLESQLQQALVLQGRIQEQLRMRQGGDAGTGTGTGAGMGVAVGDVGNLSNVELAALARQAALSRISPAADLAAARDTASGGGGGGASSFKAGAHRPPPPPHGVDFSYLPAPQFHRDDDDECMIGISMDVDGHAGRNLLADELAMLAAEDEEGDEDEVEQADKWVGKGVSSNREVGQDPQPPLAAQKRQHRRTQSGPDGAMAAGPGGPVGVSPPPHLPAPHPHSMCMGPAPAAAAVALGAGSPAGSCSSGSAGGSGVYGTGMGTGIILHTGSTFTGSSVSGGLGSNAAAAAGAAAGGNSGNLGGVPAAGSAAGAAAGVGSGSGSGSGNSGKMPAAPEHRRRDSSAASISIAMQQRPAPSRFSHLSAFSQGPAPNHYNFNNNSSFGRGAFSSGQISLGGVGLGLGGDGLDCRQFTAAQLERATKNYAAENLLGRGSFGQVYRGEMLGCRVAVKRLEGAGWQGPEEFRVEVDVLSKMRHPNIVLLMGCCTEQMALVYEFLSGGTLQDKLAPPKTADAIRLTWADRLRIASEMAAALMYLHRNDPPIVHRDLKPDNILLDSHMISKIGDVGLARLLNDDGSTTMKVRGTLGYIDPEEVATCEISVLSDIYAFGLIVLQMLTGQKNVKSVHRMLAECAKATAKAKEPPGTTGPGGASKVAVATVVKYLDNTGGEWRMDLVEEVAGIALRCADRKRERRPDLRKEVHPTFVRIAGAAEEELKLRKKQMDSQFICPISKEVMKDPVVAADGFTYEREHIEKWMATCTLSPSTGQPLPHNCLTPNNVLRTLIASHKNR</sequence>
<protein>
    <submittedName>
        <fullName evidence="11">Receptor-like kinase</fullName>
    </submittedName>
</protein>
<evidence type="ECO:0000256" key="6">
    <source>
        <dbReference type="ARBA" id="ARBA00022840"/>
    </source>
</evidence>
<reference evidence="11" key="1">
    <citation type="journal article" date="2007" name="Gene">
        <title>Multiple receptor-like kinase cDNAs from liverwort Marchantia polymorpha and two charophycean green algae, Closterium ehrenbergii and Nitella axillaris: Extensive gene duplications and gene shufflings in the early evolution of streptophytes.</title>
        <authorList>
            <person name="Sasaki G."/>
            <person name="Katoh K."/>
            <person name="Hirose N."/>
            <person name="Suga H."/>
            <person name="Kuma K."/>
            <person name="Miyata T."/>
            <person name="Su Z.H."/>
        </authorList>
    </citation>
    <scope>NUCLEOTIDE SEQUENCE</scope>
    <source>
        <strain evidence="11">NIES-228</strain>
    </source>
</reference>
<feature type="binding site" evidence="7">
    <location>
        <position position="686"/>
    </location>
    <ligand>
        <name>ATP</name>
        <dbReference type="ChEBI" id="CHEBI:30616"/>
    </ligand>
</feature>
<dbReference type="UniPathway" id="UPA00143"/>
<dbReference type="Pfam" id="PF07714">
    <property type="entry name" value="PK_Tyr_Ser-Thr"/>
    <property type="match status" value="1"/>
</dbReference>
<evidence type="ECO:0000256" key="5">
    <source>
        <dbReference type="ARBA" id="ARBA00022786"/>
    </source>
</evidence>
<feature type="region of interest" description="Disordered" evidence="8">
    <location>
        <begin position="48"/>
        <end position="200"/>
    </location>
</feature>
<dbReference type="CDD" id="cd16655">
    <property type="entry name" value="RING-Ubox_WDSUB1-like"/>
    <property type="match status" value="1"/>
</dbReference>
<organism evidence="11">
    <name type="scientific">Closterium ehrenbergii</name>
    <name type="common">Green alga</name>
    <dbReference type="NCBI Taxonomy" id="102165"/>
    <lineage>
        <taxon>Eukaryota</taxon>
        <taxon>Viridiplantae</taxon>
        <taxon>Streptophyta</taxon>
        <taxon>Zygnematophyceae</taxon>
        <taxon>Zygnematophycidae</taxon>
        <taxon>Desmidiales</taxon>
        <taxon>Closteriaceae</taxon>
        <taxon>Closterium</taxon>
    </lineage>
</organism>
<feature type="domain" description="Protein kinase" evidence="9">
    <location>
        <begin position="659"/>
        <end position="939"/>
    </location>
</feature>
<feature type="domain" description="U-box" evidence="10">
    <location>
        <begin position="956"/>
        <end position="1025"/>
    </location>
</feature>